<dbReference type="RefSeq" id="WP_378213352.1">
    <property type="nucleotide sequence ID" value="NZ_JBHLZP010000937.1"/>
</dbReference>
<gene>
    <name evidence="3" type="ORF">ACFFNX_49100</name>
</gene>
<reference evidence="3 4" key="1">
    <citation type="submission" date="2024-09" db="EMBL/GenBank/DDBJ databases">
        <authorList>
            <person name="Sun Q."/>
            <person name="Mori K."/>
        </authorList>
    </citation>
    <scope>NUCLEOTIDE SEQUENCE [LARGE SCALE GENOMIC DNA]</scope>
    <source>
        <strain evidence="3 4">TBRC 0563</strain>
    </source>
</reference>
<accession>A0ABV5YYN0</accession>
<evidence type="ECO:0000313" key="3">
    <source>
        <dbReference type="EMBL" id="MFB9840133.1"/>
    </source>
</evidence>
<dbReference type="InterPro" id="IPR013762">
    <property type="entry name" value="Integrase-like_cat_sf"/>
</dbReference>
<evidence type="ECO:0000256" key="1">
    <source>
        <dbReference type="ARBA" id="ARBA00023172"/>
    </source>
</evidence>
<evidence type="ECO:0000259" key="2">
    <source>
        <dbReference type="PROSITE" id="PS51898"/>
    </source>
</evidence>
<feature type="domain" description="Tyr recombinase" evidence="2">
    <location>
        <begin position="1"/>
        <end position="181"/>
    </location>
</feature>
<dbReference type="PROSITE" id="PS51898">
    <property type="entry name" value="TYR_RECOMBINASE"/>
    <property type="match status" value="1"/>
</dbReference>
<dbReference type="SUPFAM" id="SSF56349">
    <property type="entry name" value="DNA breaking-rejoining enzymes"/>
    <property type="match status" value="1"/>
</dbReference>
<organism evidence="3 4">
    <name type="scientific">Actinoallomurus acaciae</name>
    <dbReference type="NCBI Taxonomy" id="502577"/>
    <lineage>
        <taxon>Bacteria</taxon>
        <taxon>Bacillati</taxon>
        <taxon>Actinomycetota</taxon>
        <taxon>Actinomycetes</taxon>
        <taxon>Streptosporangiales</taxon>
        <taxon>Thermomonosporaceae</taxon>
        <taxon>Actinoallomurus</taxon>
    </lineage>
</organism>
<evidence type="ECO:0000313" key="4">
    <source>
        <dbReference type="Proteomes" id="UP001589627"/>
    </source>
</evidence>
<dbReference type="EMBL" id="JBHLZP010000937">
    <property type="protein sequence ID" value="MFB9840133.1"/>
    <property type="molecule type" value="Genomic_DNA"/>
</dbReference>
<dbReference type="Gene3D" id="1.10.443.10">
    <property type="entry name" value="Intergrase catalytic core"/>
    <property type="match status" value="1"/>
</dbReference>
<sequence>LTADEARAVVRAADVTGPRAAAVIRLILQVGCGVRDVTAARVEDLADHATASSRPPRRTLAVTRRDGIRRLVLPTGVVRAVDRATGGRAEGPIVMTRDGRRVADSQVFRTVGLTGHTAGLELTPRTLRDACANLAIEAGVPLREVQCLLGHTHPNAPTCSGPATPHACANVPGAIAALLGL</sequence>
<keyword evidence="1" id="KW-0233">DNA recombination</keyword>
<feature type="non-terminal residue" evidence="3">
    <location>
        <position position="1"/>
    </location>
</feature>
<dbReference type="InterPro" id="IPR002104">
    <property type="entry name" value="Integrase_catalytic"/>
</dbReference>
<dbReference type="Pfam" id="PF00589">
    <property type="entry name" value="Phage_integrase"/>
    <property type="match status" value="1"/>
</dbReference>
<dbReference type="InterPro" id="IPR011010">
    <property type="entry name" value="DNA_brk_join_enz"/>
</dbReference>
<comment type="caution">
    <text evidence="3">The sequence shown here is derived from an EMBL/GenBank/DDBJ whole genome shotgun (WGS) entry which is preliminary data.</text>
</comment>
<dbReference type="Proteomes" id="UP001589627">
    <property type="component" value="Unassembled WGS sequence"/>
</dbReference>
<keyword evidence="4" id="KW-1185">Reference proteome</keyword>
<name>A0ABV5YYN0_9ACTN</name>
<protein>
    <submittedName>
        <fullName evidence="3">Tyrosine-type recombinase/integrase</fullName>
    </submittedName>
</protein>
<proteinExistence type="predicted"/>